<evidence type="ECO:0000313" key="5">
    <source>
        <dbReference type="EMBL" id="KHN83973.1"/>
    </source>
</evidence>
<reference evidence="5 6" key="1">
    <citation type="submission" date="2014-11" db="EMBL/GenBank/DDBJ databases">
        <title>Genetic blueprint of the zoonotic pathogen Toxocara canis.</title>
        <authorList>
            <person name="Zhu X.-Q."/>
            <person name="Korhonen P.K."/>
            <person name="Cai H."/>
            <person name="Young N.D."/>
            <person name="Nejsum P."/>
            <person name="von Samson-Himmelstjerna G."/>
            <person name="Boag P.R."/>
            <person name="Tan P."/>
            <person name="Li Q."/>
            <person name="Min J."/>
            <person name="Yang Y."/>
            <person name="Wang X."/>
            <person name="Fang X."/>
            <person name="Hall R.S."/>
            <person name="Hofmann A."/>
            <person name="Sternberg P.W."/>
            <person name="Jex A.R."/>
            <person name="Gasser R.B."/>
        </authorList>
    </citation>
    <scope>NUCLEOTIDE SEQUENCE [LARGE SCALE GENOMIC DNA]</scope>
    <source>
        <strain evidence="5">PN_DK_2014</strain>
    </source>
</reference>
<name>A0A0B2VQT0_TOXCA</name>
<dbReference type="InterPro" id="IPR050372">
    <property type="entry name" value="Neurexin-related_CASP"/>
</dbReference>
<evidence type="ECO:0000259" key="4">
    <source>
        <dbReference type="PROSITE" id="PS50025"/>
    </source>
</evidence>
<proteinExistence type="predicted"/>
<dbReference type="Pfam" id="PF02210">
    <property type="entry name" value="Laminin_G_2"/>
    <property type="match status" value="1"/>
</dbReference>
<dbReference type="PROSITE" id="PS50025">
    <property type="entry name" value="LAM_G_DOMAIN"/>
    <property type="match status" value="2"/>
</dbReference>
<gene>
    <name evidence="5" type="primary">CNTNAP5</name>
    <name evidence="5" type="ORF">Tcan_03421</name>
</gene>
<dbReference type="GO" id="GO:0016020">
    <property type="term" value="C:membrane"/>
    <property type="evidence" value="ECO:0007669"/>
    <property type="project" value="UniProtKB-SubCell"/>
</dbReference>
<dbReference type="PANTHER" id="PTHR15036">
    <property type="entry name" value="PIKACHURIN-LIKE PROTEIN"/>
    <property type="match status" value="1"/>
</dbReference>
<feature type="domain" description="Laminin G" evidence="4">
    <location>
        <begin position="1"/>
        <end position="145"/>
    </location>
</feature>
<keyword evidence="6" id="KW-1185">Reference proteome</keyword>
<dbReference type="InterPro" id="IPR001791">
    <property type="entry name" value="Laminin_G"/>
</dbReference>
<feature type="domain" description="Laminin G" evidence="4">
    <location>
        <begin position="418"/>
        <end position="576"/>
    </location>
</feature>
<dbReference type="PANTHER" id="PTHR15036:SF49">
    <property type="entry name" value="AXOTACTIN"/>
    <property type="match status" value="1"/>
</dbReference>
<feature type="transmembrane region" description="Helical" evidence="3">
    <location>
        <begin position="904"/>
        <end position="929"/>
    </location>
</feature>
<dbReference type="OrthoDB" id="5813223at2759"/>
<dbReference type="Proteomes" id="UP000031036">
    <property type="component" value="Unassembled WGS sequence"/>
</dbReference>
<dbReference type="CDD" id="cd00110">
    <property type="entry name" value="LamG"/>
    <property type="match status" value="1"/>
</dbReference>
<keyword evidence="3" id="KW-0472">Membrane</keyword>
<feature type="compositionally biased region" description="Polar residues" evidence="2">
    <location>
        <begin position="1061"/>
        <end position="1070"/>
    </location>
</feature>
<dbReference type="InterPro" id="IPR013320">
    <property type="entry name" value="ConA-like_dom_sf"/>
</dbReference>
<evidence type="ECO:0000313" key="6">
    <source>
        <dbReference type="Proteomes" id="UP000031036"/>
    </source>
</evidence>
<evidence type="ECO:0000256" key="2">
    <source>
        <dbReference type="SAM" id="MobiDB-lite"/>
    </source>
</evidence>
<dbReference type="SUPFAM" id="SSF49899">
    <property type="entry name" value="Concanavalin A-like lectins/glucanases"/>
    <property type="match status" value="2"/>
</dbReference>
<comment type="caution">
    <text evidence="1">Lacks conserved residue(s) required for the propagation of feature annotation.</text>
</comment>
<protein>
    <submittedName>
        <fullName evidence="5">Contactin-associated protein-like 5</fullName>
    </submittedName>
</protein>
<dbReference type="Gene3D" id="2.60.120.200">
    <property type="match status" value="2"/>
</dbReference>
<dbReference type="SMART" id="SM00282">
    <property type="entry name" value="LamG"/>
    <property type="match status" value="1"/>
</dbReference>
<dbReference type="STRING" id="6265.A0A0B2VQT0"/>
<dbReference type="EMBL" id="JPKZ01001095">
    <property type="protein sequence ID" value="KHN83973.1"/>
    <property type="molecule type" value="Genomic_DNA"/>
</dbReference>
<evidence type="ECO:0000256" key="1">
    <source>
        <dbReference type="PROSITE-ProRule" id="PRU00122"/>
    </source>
</evidence>
<feature type="region of interest" description="Disordered" evidence="2">
    <location>
        <begin position="1048"/>
        <end position="1105"/>
    </location>
</feature>
<sequence length="1105" mass="123573">MVKEGVLIHGSVLSATDDEPIGDLKLALIYGQLRLTIGDFIEVNFYNVSLTSENFHEIVLSLDYGTSEVQLSLDGDAKTASWYEPGKDVDIRHLRFGKELFFSAGGSEVGLSGCLRQIYVGYFDVIAGYLSNSSKVTASHELQSCDMNTVALVPDLYLLSPVHGDGIIEGNGNPTEGLWAYEQKQKILPHDEEENLDADAEAISHKIEDEISAAVDTSKAVEDPIHDHNIPEKFVVATLPWNCHDVLTSGNTEPGTYVIDVDGSGPLLETYVYCRNGQTIVPHNMPNGTLMRSSNLGDLRLRINYRLFSEDQLRHLREFSQECSQTMRYDCQNAPLGFSWRKTWLTSLYDHEFSQLMDPDGSCQCVNGQCGKCNCDGGGVNSDYGTLSGINVPITNIYALNDPTDLKGVVSLTPLVCSGSAGYAQTHTATFRSRADSLALGDWNARSLSFEFRTFKNDVTIISSRDAKVELELQDRSLYLLIDGLNMTLTPQSRLNDGKWHRVLIEVIENMVRLSANESAEYVQLGRPLSFTKIPLFVGGGRKGFLGCIRQFVLNSGKLLNVQSLLIHEGNIRLGCEDKCATHACQHESKCEQDFEKDTIHLSDYTRIVLTTNYNRTVRRCEVVAKVGHEFSRMQWLQIILFQDEDRVQLNVDDEVCEITGARTLSENFITKFEIDSDMEDVVEPPVTPLKREDDNRPFTLLFIGGVPTENYKGKLDPTYKTTVPTLLGCIRGLMIGDEVVDLRDHAFWPYYPQETDSGARFDGNSLLRFNAGEVIQQAIYDWSKIGEQTFDFAFAAKTDSARPQHLVTVHFSHNIDINLNVGRMHFKPNIYLEDQGAEFARHVAVLGHKLVTGACSPFKIPGTRPALQNNVNAPEWDSPFHAERFTRATIESQTTIPATEGEFPWWIILIIIGIILLLVLLLLLLLYCCRKNKRKEPQSNIPLHERPNDMANGGSSIPELTPLIPSKDAVIERPSHMTNNYELPEPTQSLDRSFFNSPLQQKVSTTSRTTYFTAKESFDSDDLARAPQAIEEDIDDLDATVRDYDEDSTMLPNADDLNGFNRSTPQRLSSFKKGDPTAPVDSPLYRASNARKPKHVPPPKSPIL</sequence>
<dbReference type="AlphaFoldDB" id="A0A0B2VQT0"/>
<keyword evidence="3" id="KW-1133">Transmembrane helix</keyword>
<organism evidence="5 6">
    <name type="scientific">Toxocara canis</name>
    <name type="common">Canine roundworm</name>
    <dbReference type="NCBI Taxonomy" id="6265"/>
    <lineage>
        <taxon>Eukaryota</taxon>
        <taxon>Metazoa</taxon>
        <taxon>Ecdysozoa</taxon>
        <taxon>Nematoda</taxon>
        <taxon>Chromadorea</taxon>
        <taxon>Rhabditida</taxon>
        <taxon>Spirurina</taxon>
        <taxon>Ascaridomorpha</taxon>
        <taxon>Ascaridoidea</taxon>
        <taxon>Toxocaridae</taxon>
        <taxon>Toxocara</taxon>
    </lineage>
</organism>
<feature type="region of interest" description="Disordered" evidence="2">
    <location>
        <begin position="939"/>
        <end position="962"/>
    </location>
</feature>
<comment type="caution">
    <text evidence="5">The sequence shown here is derived from an EMBL/GenBank/DDBJ whole genome shotgun (WGS) entry which is preliminary data.</text>
</comment>
<evidence type="ECO:0000256" key="3">
    <source>
        <dbReference type="SAM" id="Phobius"/>
    </source>
</evidence>
<keyword evidence="3" id="KW-0812">Transmembrane</keyword>
<accession>A0A0B2VQT0</accession>
<dbReference type="Gene3D" id="2.60.120.1000">
    <property type="match status" value="1"/>
</dbReference>